<sequence length="104" mass="11884">MTKNILIALLLIGTFGCKKSKLSDDDTNRYKWKRDLYRAVVEKEKPALFISRNGGTASDQPAIFVSSGVVVLTEYRKDTQQDSIFKASGKMLVYKYEKLERVEE</sequence>
<keyword evidence="2" id="KW-1185">Reference proteome</keyword>
<dbReference type="OrthoDB" id="769172at2"/>
<dbReference type="AlphaFoldDB" id="A0A4R0NHG9"/>
<organism evidence="1 2">
    <name type="scientific">Pedobacter psychroterrae</name>
    <dbReference type="NCBI Taxonomy" id="2530453"/>
    <lineage>
        <taxon>Bacteria</taxon>
        <taxon>Pseudomonadati</taxon>
        <taxon>Bacteroidota</taxon>
        <taxon>Sphingobacteriia</taxon>
        <taxon>Sphingobacteriales</taxon>
        <taxon>Sphingobacteriaceae</taxon>
        <taxon>Pedobacter</taxon>
    </lineage>
</organism>
<dbReference type="Proteomes" id="UP000293347">
    <property type="component" value="Unassembled WGS sequence"/>
</dbReference>
<gene>
    <name evidence="1" type="ORF">EZ437_16840</name>
</gene>
<accession>A0A4R0NHG9</accession>
<name>A0A4R0NHG9_9SPHI</name>
<evidence type="ECO:0000313" key="2">
    <source>
        <dbReference type="Proteomes" id="UP000293347"/>
    </source>
</evidence>
<dbReference type="RefSeq" id="WP_131597240.1">
    <property type="nucleotide sequence ID" value="NZ_SJSL01000005.1"/>
</dbReference>
<dbReference type="PROSITE" id="PS51257">
    <property type="entry name" value="PROKAR_LIPOPROTEIN"/>
    <property type="match status" value="1"/>
</dbReference>
<proteinExistence type="predicted"/>
<reference evidence="1 2" key="1">
    <citation type="submission" date="2019-02" db="EMBL/GenBank/DDBJ databases">
        <title>Pedobacter sp. RP-1-14 sp. nov., isolated from Arctic soil.</title>
        <authorList>
            <person name="Dahal R.H."/>
        </authorList>
    </citation>
    <scope>NUCLEOTIDE SEQUENCE [LARGE SCALE GENOMIC DNA]</scope>
    <source>
        <strain evidence="1 2">RP-1-14</strain>
    </source>
</reference>
<dbReference type="EMBL" id="SJSL01000005">
    <property type="protein sequence ID" value="TCC99905.1"/>
    <property type="molecule type" value="Genomic_DNA"/>
</dbReference>
<evidence type="ECO:0000313" key="1">
    <source>
        <dbReference type="EMBL" id="TCC99905.1"/>
    </source>
</evidence>
<comment type="caution">
    <text evidence="1">The sequence shown here is derived from an EMBL/GenBank/DDBJ whole genome shotgun (WGS) entry which is preliminary data.</text>
</comment>
<protein>
    <submittedName>
        <fullName evidence="1">Uncharacterized protein</fullName>
    </submittedName>
</protein>